<proteinExistence type="predicted"/>
<reference evidence="1" key="1">
    <citation type="journal article" date="2021" name="PeerJ">
        <title>Extensive microbial diversity within the chicken gut microbiome revealed by metagenomics and culture.</title>
        <authorList>
            <person name="Gilroy R."/>
            <person name="Ravi A."/>
            <person name="Getino M."/>
            <person name="Pursley I."/>
            <person name="Horton D.L."/>
            <person name="Alikhan N.F."/>
            <person name="Baker D."/>
            <person name="Gharbi K."/>
            <person name="Hall N."/>
            <person name="Watson M."/>
            <person name="Adriaenssens E.M."/>
            <person name="Foster-Nyarko E."/>
            <person name="Jarju S."/>
            <person name="Secka A."/>
            <person name="Antonio M."/>
            <person name="Oren A."/>
            <person name="Chaudhuri R.R."/>
            <person name="La Ragione R."/>
            <person name="Hildebrand F."/>
            <person name="Pallen M.J."/>
        </authorList>
    </citation>
    <scope>NUCLEOTIDE SEQUENCE</scope>
    <source>
        <strain evidence="1">3436</strain>
    </source>
</reference>
<dbReference type="Proteomes" id="UP000824031">
    <property type="component" value="Unassembled WGS sequence"/>
</dbReference>
<sequence>MNRNRYAALLICLLGVALFFSARFMDQSVTGLDRDLENAYACALSEDFATAKTAFHAAAAQAEQVSRLWFLLVRRSLVDQLNQTLATLPAYCSRENLSDLAVEVARARAQLRQLRQSFFGCL</sequence>
<reference evidence="1" key="2">
    <citation type="submission" date="2021-04" db="EMBL/GenBank/DDBJ databases">
        <authorList>
            <person name="Gilroy R."/>
        </authorList>
    </citation>
    <scope>NUCLEOTIDE SEQUENCE</scope>
    <source>
        <strain evidence="1">3436</strain>
    </source>
</reference>
<gene>
    <name evidence="1" type="ORF">H9810_11065</name>
</gene>
<protein>
    <submittedName>
        <fullName evidence="1">DUF4363 family protein</fullName>
    </submittedName>
</protein>
<accession>A0A9D2JGR4</accession>
<evidence type="ECO:0000313" key="2">
    <source>
        <dbReference type="Proteomes" id="UP000824031"/>
    </source>
</evidence>
<name>A0A9D2JGR4_9FIRM</name>
<organism evidence="1 2">
    <name type="scientific">Candidatus Gemmiger excrementavium</name>
    <dbReference type="NCBI Taxonomy" id="2838608"/>
    <lineage>
        <taxon>Bacteria</taxon>
        <taxon>Bacillati</taxon>
        <taxon>Bacillota</taxon>
        <taxon>Clostridia</taxon>
        <taxon>Eubacteriales</taxon>
        <taxon>Gemmiger</taxon>
    </lineage>
</organism>
<comment type="caution">
    <text evidence="1">The sequence shown here is derived from an EMBL/GenBank/DDBJ whole genome shotgun (WGS) entry which is preliminary data.</text>
</comment>
<evidence type="ECO:0000313" key="1">
    <source>
        <dbReference type="EMBL" id="HIZ49251.1"/>
    </source>
</evidence>
<dbReference type="EMBL" id="DXBO01000159">
    <property type="protein sequence ID" value="HIZ49251.1"/>
    <property type="molecule type" value="Genomic_DNA"/>
</dbReference>
<dbReference type="AlphaFoldDB" id="A0A9D2JGR4"/>